<evidence type="ECO:0000259" key="1">
    <source>
        <dbReference type="Pfam" id="PF01464"/>
    </source>
</evidence>
<dbReference type="CDD" id="cd00254">
    <property type="entry name" value="LT-like"/>
    <property type="match status" value="1"/>
</dbReference>
<dbReference type="Gene3D" id="1.10.530.10">
    <property type="match status" value="1"/>
</dbReference>
<dbReference type="Pfam" id="PF01464">
    <property type="entry name" value="SLT"/>
    <property type="match status" value="1"/>
</dbReference>
<name>A0A1F5F658_9BACT</name>
<accession>A0A1F5F658</accession>
<dbReference type="InterPro" id="IPR023346">
    <property type="entry name" value="Lysozyme-like_dom_sf"/>
</dbReference>
<feature type="domain" description="Transglycosylase SLT" evidence="1">
    <location>
        <begin position="69"/>
        <end position="169"/>
    </location>
</feature>
<comment type="caution">
    <text evidence="2">The sequence shown here is derived from an EMBL/GenBank/DDBJ whole genome shotgun (WGS) entry which is preliminary data.</text>
</comment>
<dbReference type="InterPro" id="IPR008258">
    <property type="entry name" value="Transglycosylase_SLT_dom_1"/>
</dbReference>
<dbReference type="EMBL" id="MFAK01000015">
    <property type="protein sequence ID" value="OGD75122.1"/>
    <property type="molecule type" value="Genomic_DNA"/>
</dbReference>
<organism evidence="2 3">
    <name type="scientific">Candidatus Collierbacteria bacterium RIFOXYA2_FULL_46_10</name>
    <dbReference type="NCBI Taxonomy" id="1817726"/>
    <lineage>
        <taxon>Bacteria</taxon>
        <taxon>Candidatus Collieribacteriota</taxon>
    </lineage>
</organism>
<evidence type="ECO:0000313" key="3">
    <source>
        <dbReference type="Proteomes" id="UP000176191"/>
    </source>
</evidence>
<dbReference type="AlphaFoldDB" id="A0A1F5F658"/>
<dbReference type="SUPFAM" id="SSF53955">
    <property type="entry name" value="Lysozyme-like"/>
    <property type="match status" value="1"/>
</dbReference>
<dbReference type="Proteomes" id="UP000176191">
    <property type="component" value="Unassembled WGS sequence"/>
</dbReference>
<evidence type="ECO:0000313" key="2">
    <source>
        <dbReference type="EMBL" id="OGD75122.1"/>
    </source>
</evidence>
<protein>
    <recommendedName>
        <fullName evidence="1">Transglycosylase SLT domain-containing protein</fullName>
    </recommendedName>
</protein>
<gene>
    <name evidence="2" type="ORF">A2228_01385</name>
</gene>
<proteinExistence type="predicted"/>
<sequence length="197" mass="21789">MSKLDLSKFQAYTSSLAAAIAFVTTQPTLNTPTTLTQATTTSPILTKAELKGKSDLERAALVWARYGHLIKAAATEYDLDPNLIFATIMVESGGDTYAIRQEPRIHDASYGLGQLLYGTARGIGYRGKPEGLFDPATNIDLIAKYHKRNFDHYSDLNPVELTTAYNTGSPYKRPHPGHLVKFDKWYNSLANMEVDLS</sequence>
<reference evidence="2 3" key="1">
    <citation type="journal article" date="2016" name="Nat. Commun.">
        <title>Thousands of microbial genomes shed light on interconnected biogeochemical processes in an aquifer system.</title>
        <authorList>
            <person name="Anantharaman K."/>
            <person name="Brown C.T."/>
            <person name="Hug L.A."/>
            <person name="Sharon I."/>
            <person name="Castelle C.J."/>
            <person name="Probst A.J."/>
            <person name="Thomas B.C."/>
            <person name="Singh A."/>
            <person name="Wilkins M.J."/>
            <person name="Karaoz U."/>
            <person name="Brodie E.L."/>
            <person name="Williams K.H."/>
            <person name="Hubbard S.S."/>
            <person name="Banfield J.F."/>
        </authorList>
    </citation>
    <scope>NUCLEOTIDE SEQUENCE [LARGE SCALE GENOMIC DNA]</scope>
</reference>